<comment type="caution">
    <text evidence="3">The sequence shown here is derived from an EMBL/GenBank/DDBJ whole genome shotgun (WGS) entry which is preliminary data.</text>
</comment>
<dbReference type="NCBIfam" id="NF041193">
    <property type="entry name" value="lipo_SP0191"/>
    <property type="match status" value="1"/>
</dbReference>
<reference evidence="3" key="1">
    <citation type="journal article" date="2014" name="Int. J. Syst. Evol. Microbiol.">
        <title>Complete genome sequence of Corynebacterium casei LMG S-19264T (=DSM 44701T), isolated from a smear-ripened cheese.</title>
        <authorList>
            <consortium name="US DOE Joint Genome Institute (JGI-PGF)"/>
            <person name="Walter F."/>
            <person name="Albersmeier A."/>
            <person name="Kalinowski J."/>
            <person name="Ruckert C."/>
        </authorList>
    </citation>
    <scope>NUCLEOTIDE SEQUENCE</scope>
    <source>
        <strain evidence="3">CGMCC 1.15533</strain>
    </source>
</reference>
<dbReference type="InterPro" id="IPR048787">
    <property type="entry name" value="SP_0191-like_C"/>
</dbReference>
<feature type="chain" id="PRO_5038757435" description="SP-0191-like C-terminal domain-containing protein" evidence="1">
    <location>
        <begin position="23"/>
        <end position="171"/>
    </location>
</feature>
<dbReference type="PROSITE" id="PS51257">
    <property type="entry name" value="PROKAR_LIPOPROTEIN"/>
    <property type="match status" value="1"/>
</dbReference>
<proteinExistence type="predicted"/>
<dbReference type="SUPFAM" id="SSF160704">
    <property type="entry name" value="YehR-like"/>
    <property type="match status" value="1"/>
</dbReference>
<dbReference type="Pfam" id="PF21642">
    <property type="entry name" value="SP_0191-like"/>
    <property type="match status" value="1"/>
</dbReference>
<keyword evidence="1" id="KW-0732">Signal</keyword>
<feature type="signal peptide" evidence="1">
    <location>
        <begin position="1"/>
        <end position="22"/>
    </location>
</feature>
<protein>
    <recommendedName>
        <fullName evidence="2">SP-0191-like C-terminal domain-containing protein</fullName>
    </recommendedName>
</protein>
<name>A0A917EFT8_9STRE</name>
<gene>
    <name evidence="3" type="ORF">GCM10011510_16740</name>
</gene>
<dbReference type="AlphaFoldDB" id="A0A917EFT8"/>
<feature type="domain" description="SP-0191-like C-terminal" evidence="2">
    <location>
        <begin position="35"/>
        <end position="160"/>
    </location>
</feature>
<accession>A0A917EFT8</accession>
<dbReference type="RefSeq" id="WP_068989171.1">
    <property type="nucleotide sequence ID" value="NZ_BMJN01000037.1"/>
</dbReference>
<organism evidence="3 4">
    <name type="scientific">Streptococcus himalayensis</name>
    <dbReference type="NCBI Taxonomy" id="1888195"/>
    <lineage>
        <taxon>Bacteria</taxon>
        <taxon>Bacillati</taxon>
        <taxon>Bacillota</taxon>
        <taxon>Bacilli</taxon>
        <taxon>Lactobacillales</taxon>
        <taxon>Streptococcaceae</taxon>
        <taxon>Streptococcus</taxon>
    </lineage>
</organism>
<evidence type="ECO:0000313" key="4">
    <source>
        <dbReference type="Proteomes" id="UP000660801"/>
    </source>
</evidence>
<sequence length="171" mass="19346">MKRLGMLLVFSFLMLGACSSKLEQVKPSVQAEEVTRVFKGTVKGLEEEAKVTSRGSKVLTLDLIVERPLSEQEKEYITRLDATEVLALIEAGLDLQGEFERLQALEGFDLTSELTDQQVFRLTLHFDMETLNLKEARQSELLKKFDLDQLMNVTADDLIESLKDEGLVEVH</sequence>
<dbReference type="InterPro" id="IPR047840">
    <property type="entry name" value="SP_0191-like"/>
</dbReference>
<reference evidence="3" key="2">
    <citation type="submission" date="2020-09" db="EMBL/GenBank/DDBJ databases">
        <authorList>
            <person name="Sun Q."/>
            <person name="Zhou Y."/>
        </authorList>
    </citation>
    <scope>NUCLEOTIDE SEQUENCE</scope>
    <source>
        <strain evidence="3">CGMCC 1.15533</strain>
    </source>
</reference>
<evidence type="ECO:0000313" key="3">
    <source>
        <dbReference type="EMBL" id="GGE36047.1"/>
    </source>
</evidence>
<evidence type="ECO:0000256" key="1">
    <source>
        <dbReference type="SAM" id="SignalP"/>
    </source>
</evidence>
<dbReference type="InterPro" id="IPR036699">
    <property type="entry name" value="YehR-like_sf"/>
</dbReference>
<dbReference type="Gene3D" id="3.30.1830.10">
    <property type="entry name" value="YehR-like"/>
    <property type="match status" value="1"/>
</dbReference>
<dbReference type="EMBL" id="BMJN01000037">
    <property type="protein sequence ID" value="GGE36047.1"/>
    <property type="molecule type" value="Genomic_DNA"/>
</dbReference>
<evidence type="ECO:0000259" key="2">
    <source>
        <dbReference type="Pfam" id="PF21642"/>
    </source>
</evidence>
<keyword evidence="4" id="KW-1185">Reference proteome</keyword>
<dbReference type="Proteomes" id="UP000660801">
    <property type="component" value="Unassembled WGS sequence"/>
</dbReference>